<evidence type="ECO:0000259" key="5">
    <source>
        <dbReference type="PROSITE" id="PS50089"/>
    </source>
</evidence>
<dbReference type="PROSITE" id="PS50089">
    <property type="entry name" value="ZF_RING_2"/>
    <property type="match status" value="1"/>
</dbReference>
<dbReference type="EMBL" id="VUJU01009341">
    <property type="protein sequence ID" value="KAF0720982.1"/>
    <property type="molecule type" value="Genomic_DNA"/>
</dbReference>
<evidence type="ECO:0000256" key="2">
    <source>
        <dbReference type="ARBA" id="ARBA00022771"/>
    </source>
</evidence>
<keyword evidence="1" id="KW-0479">Metal-binding</keyword>
<keyword evidence="2 4" id="KW-0863">Zinc-finger</keyword>
<dbReference type="Pfam" id="PF13639">
    <property type="entry name" value="zf-RING_2"/>
    <property type="match status" value="1"/>
</dbReference>
<dbReference type="GO" id="GO:0003697">
    <property type="term" value="F:single-stranded DNA binding"/>
    <property type="evidence" value="ECO:0007669"/>
    <property type="project" value="InterPro"/>
</dbReference>
<name>A0A6G0W548_APHCR</name>
<evidence type="ECO:0000313" key="7">
    <source>
        <dbReference type="Proteomes" id="UP000478052"/>
    </source>
</evidence>
<dbReference type="GO" id="GO:0006513">
    <property type="term" value="P:protein monoubiquitination"/>
    <property type="evidence" value="ECO:0007669"/>
    <property type="project" value="InterPro"/>
</dbReference>
<sequence length="128" mass="15335">PTVLNCSHTFCESCIYVWTNRSKRCPTCSVIIDSKSLCLTLDSFIEKIVEHLPQEFKQKRTMEKKDRNKIKIDEQLAFENRVDHRLNVIDIEALIRMEALLEAETQWMAMDLANRRYYQRIRHFQNEL</sequence>
<feature type="domain" description="RING-type" evidence="5">
    <location>
        <begin position="3"/>
        <end position="29"/>
    </location>
</feature>
<keyword evidence="7" id="KW-1185">Reference proteome</keyword>
<dbReference type="GO" id="GO:0008270">
    <property type="term" value="F:zinc ion binding"/>
    <property type="evidence" value="ECO:0007669"/>
    <property type="project" value="UniProtKB-KW"/>
</dbReference>
<dbReference type="InterPro" id="IPR017907">
    <property type="entry name" value="Znf_RING_CS"/>
</dbReference>
<comment type="caution">
    <text evidence="6">The sequence shown here is derived from an EMBL/GenBank/DDBJ whole genome shotgun (WGS) entry which is preliminary data.</text>
</comment>
<reference evidence="6 7" key="1">
    <citation type="submission" date="2019-08" db="EMBL/GenBank/DDBJ databases">
        <title>Whole genome of Aphis craccivora.</title>
        <authorList>
            <person name="Voronova N.V."/>
            <person name="Shulinski R.S."/>
            <person name="Bandarenka Y.V."/>
            <person name="Zhorov D.G."/>
            <person name="Warner D."/>
        </authorList>
    </citation>
    <scope>NUCLEOTIDE SEQUENCE [LARGE SCALE GENOMIC DNA]</scope>
    <source>
        <strain evidence="6">180601</strain>
        <tissue evidence="6">Whole Body</tissue>
    </source>
</reference>
<dbReference type="InterPro" id="IPR039577">
    <property type="entry name" value="Rad18"/>
</dbReference>
<accession>A0A6G0W548</accession>
<dbReference type="PANTHER" id="PTHR14134:SF3">
    <property type="entry name" value="RING-CH-TYPE DOMAIN-CONTAINING PROTEIN"/>
    <property type="match status" value="1"/>
</dbReference>
<dbReference type="GO" id="GO:0061630">
    <property type="term" value="F:ubiquitin protein ligase activity"/>
    <property type="evidence" value="ECO:0007669"/>
    <property type="project" value="InterPro"/>
</dbReference>
<keyword evidence="3" id="KW-0862">Zinc</keyword>
<evidence type="ECO:0000256" key="3">
    <source>
        <dbReference type="ARBA" id="ARBA00022833"/>
    </source>
</evidence>
<gene>
    <name evidence="6" type="ORF">FWK35_00037391</name>
</gene>
<dbReference type="PANTHER" id="PTHR14134">
    <property type="entry name" value="E3 UBIQUITIN-PROTEIN LIGASE RAD18"/>
    <property type="match status" value="1"/>
</dbReference>
<dbReference type="SUPFAM" id="SSF57850">
    <property type="entry name" value="RING/U-box"/>
    <property type="match status" value="1"/>
</dbReference>
<dbReference type="Gene3D" id="3.30.40.10">
    <property type="entry name" value="Zinc/RING finger domain, C3HC4 (zinc finger)"/>
    <property type="match status" value="1"/>
</dbReference>
<dbReference type="PROSITE" id="PS00518">
    <property type="entry name" value="ZF_RING_1"/>
    <property type="match status" value="1"/>
</dbReference>
<dbReference type="Proteomes" id="UP000478052">
    <property type="component" value="Unassembled WGS sequence"/>
</dbReference>
<organism evidence="6 7">
    <name type="scientific">Aphis craccivora</name>
    <name type="common">Cowpea aphid</name>
    <dbReference type="NCBI Taxonomy" id="307492"/>
    <lineage>
        <taxon>Eukaryota</taxon>
        <taxon>Metazoa</taxon>
        <taxon>Ecdysozoa</taxon>
        <taxon>Arthropoda</taxon>
        <taxon>Hexapoda</taxon>
        <taxon>Insecta</taxon>
        <taxon>Pterygota</taxon>
        <taxon>Neoptera</taxon>
        <taxon>Paraneoptera</taxon>
        <taxon>Hemiptera</taxon>
        <taxon>Sternorrhyncha</taxon>
        <taxon>Aphidomorpha</taxon>
        <taxon>Aphidoidea</taxon>
        <taxon>Aphididae</taxon>
        <taxon>Aphidini</taxon>
        <taxon>Aphis</taxon>
        <taxon>Aphis</taxon>
    </lineage>
</organism>
<dbReference type="InterPro" id="IPR001841">
    <property type="entry name" value="Znf_RING"/>
</dbReference>
<dbReference type="OrthoDB" id="5330228at2759"/>
<dbReference type="AlphaFoldDB" id="A0A6G0W548"/>
<evidence type="ECO:0000256" key="1">
    <source>
        <dbReference type="ARBA" id="ARBA00022723"/>
    </source>
</evidence>
<dbReference type="InterPro" id="IPR013083">
    <property type="entry name" value="Znf_RING/FYVE/PHD"/>
</dbReference>
<protein>
    <submittedName>
        <fullName evidence="6">LON peptidase N-terminal domain and RING finger protein 1-like</fullName>
    </submittedName>
</protein>
<dbReference type="GO" id="GO:0006301">
    <property type="term" value="P:DNA damage tolerance"/>
    <property type="evidence" value="ECO:0007669"/>
    <property type="project" value="InterPro"/>
</dbReference>
<evidence type="ECO:0000256" key="4">
    <source>
        <dbReference type="PROSITE-ProRule" id="PRU00175"/>
    </source>
</evidence>
<evidence type="ECO:0000313" key="6">
    <source>
        <dbReference type="EMBL" id="KAF0720982.1"/>
    </source>
</evidence>
<proteinExistence type="predicted"/>
<feature type="non-terminal residue" evidence="6">
    <location>
        <position position="1"/>
    </location>
</feature>